<accession>A0A1D8GM84</accession>
<comment type="subcellular location">
    <subcellularLocation>
        <location evidence="1">Cell envelope</location>
    </subcellularLocation>
</comment>
<dbReference type="Proteomes" id="UP000095743">
    <property type="component" value="Chromosome"/>
</dbReference>
<dbReference type="OrthoDB" id="9815946at2"/>
<dbReference type="CDD" id="cd13672">
    <property type="entry name" value="PBP2_TRAP_Siap"/>
    <property type="match status" value="1"/>
</dbReference>
<proteinExistence type="inferred from homology"/>
<dbReference type="RefSeq" id="WP_069980344.1">
    <property type="nucleotide sequence ID" value="NZ_CP017269.1"/>
</dbReference>
<keyword evidence="4 5" id="KW-0732">Signal</keyword>
<evidence type="ECO:0000256" key="1">
    <source>
        <dbReference type="ARBA" id="ARBA00004196"/>
    </source>
</evidence>
<dbReference type="STRING" id="1424294.Gferi_22315"/>
<feature type="signal peptide" evidence="5">
    <location>
        <begin position="1"/>
        <end position="35"/>
    </location>
</feature>
<reference evidence="6 7" key="1">
    <citation type="submission" date="2016-09" db="EMBL/GenBank/DDBJ databases">
        <title>Genomic analysis reveals versatility of anaerobic energy metabolism of Geosporobacter ferrireducens IRF9 of phylum Firmicutes.</title>
        <authorList>
            <person name="Kim S.-J."/>
        </authorList>
    </citation>
    <scope>NUCLEOTIDE SEQUENCE [LARGE SCALE GENOMIC DNA]</scope>
    <source>
        <strain evidence="6 7">IRF9</strain>
    </source>
</reference>
<gene>
    <name evidence="6" type="ORF">Gferi_22315</name>
</gene>
<dbReference type="InterPro" id="IPR038404">
    <property type="entry name" value="TRAP_DctP_sf"/>
</dbReference>
<dbReference type="PIRSF" id="PIRSF006470">
    <property type="entry name" value="DctB"/>
    <property type="match status" value="1"/>
</dbReference>
<keyword evidence="7" id="KW-1185">Reference proteome</keyword>
<dbReference type="NCBIfam" id="TIGR00787">
    <property type="entry name" value="dctP"/>
    <property type="match status" value="1"/>
</dbReference>
<evidence type="ECO:0000256" key="3">
    <source>
        <dbReference type="ARBA" id="ARBA00022448"/>
    </source>
</evidence>
<dbReference type="AlphaFoldDB" id="A0A1D8GM84"/>
<dbReference type="PANTHER" id="PTHR33376:SF4">
    <property type="entry name" value="SIALIC ACID-BINDING PERIPLASMIC PROTEIN SIAP"/>
    <property type="match status" value="1"/>
</dbReference>
<name>A0A1D8GM84_9FIRM</name>
<dbReference type="Pfam" id="PF03480">
    <property type="entry name" value="DctP"/>
    <property type="match status" value="1"/>
</dbReference>
<sequence length="349" mass="38915">MKTKKWRQKIMRGMAVTLMSIMLMNIVGCSSKAPADTQTDDQGTKASNQKVVWKLGHTLSPEHPFAIGADELAKRISEKTNGNFEIQVFPAGQLGNEKDLGDAVVNGLVHLAFVGPGELGKRYSPVSVFDAPFLFDGYEHGKRVINGKVGEEVWDELSKETGIRVLGASYYGTRHVTSNFPVNTPSDLTGKKLRTPDMPLYVETFKALGARPTPMALSEVYLGLQQGVVDGQENPVSTIYSQKFYEVQQYINLTGHIVCFTPLITSEKMLSSLPEEYQTVLIDTVKEILPMIDEITLKYEEEKLLEMESSGVKIIKSDIQSFREKAKQAIEVLEKDWTPGLYEKMQLAK</sequence>
<dbReference type="InterPro" id="IPR004682">
    <property type="entry name" value="TRAP_DctP"/>
</dbReference>
<feature type="chain" id="PRO_5009107586" description="C4-dicarboxylate ABC transporter substrate-binding protein" evidence="5">
    <location>
        <begin position="36"/>
        <end position="349"/>
    </location>
</feature>
<dbReference type="Gene3D" id="3.40.190.170">
    <property type="entry name" value="Bacterial extracellular solute-binding protein, family 7"/>
    <property type="match status" value="1"/>
</dbReference>
<dbReference type="NCBIfam" id="NF037995">
    <property type="entry name" value="TRAP_S1"/>
    <property type="match status" value="1"/>
</dbReference>
<protein>
    <recommendedName>
        <fullName evidence="8">C4-dicarboxylate ABC transporter substrate-binding protein</fullName>
    </recommendedName>
</protein>
<evidence type="ECO:0000313" key="6">
    <source>
        <dbReference type="EMBL" id="AOT72029.1"/>
    </source>
</evidence>
<dbReference type="KEGG" id="gfe:Gferi_22315"/>
<evidence type="ECO:0008006" key="8">
    <source>
        <dbReference type="Google" id="ProtNLM"/>
    </source>
</evidence>
<dbReference type="PANTHER" id="PTHR33376">
    <property type="match status" value="1"/>
</dbReference>
<keyword evidence="3" id="KW-0813">Transport</keyword>
<evidence type="ECO:0000256" key="2">
    <source>
        <dbReference type="ARBA" id="ARBA00009023"/>
    </source>
</evidence>
<dbReference type="GO" id="GO:0030288">
    <property type="term" value="C:outer membrane-bounded periplasmic space"/>
    <property type="evidence" value="ECO:0007669"/>
    <property type="project" value="InterPro"/>
</dbReference>
<evidence type="ECO:0000256" key="4">
    <source>
        <dbReference type="ARBA" id="ARBA00022729"/>
    </source>
</evidence>
<dbReference type="InterPro" id="IPR018389">
    <property type="entry name" value="DctP_fam"/>
</dbReference>
<dbReference type="EMBL" id="CP017269">
    <property type="protein sequence ID" value="AOT72029.1"/>
    <property type="molecule type" value="Genomic_DNA"/>
</dbReference>
<organism evidence="6 7">
    <name type="scientific">Geosporobacter ferrireducens</name>
    <dbReference type="NCBI Taxonomy" id="1424294"/>
    <lineage>
        <taxon>Bacteria</taxon>
        <taxon>Bacillati</taxon>
        <taxon>Bacillota</taxon>
        <taxon>Clostridia</taxon>
        <taxon>Peptostreptococcales</taxon>
        <taxon>Thermotaleaceae</taxon>
        <taxon>Geosporobacter</taxon>
    </lineage>
</organism>
<dbReference type="GO" id="GO:0055085">
    <property type="term" value="P:transmembrane transport"/>
    <property type="evidence" value="ECO:0007669"/>
    <property type="project" value="InterPro"/>
</dbReference>
<evidence type="ECO:0000256" key="5">
    <source>
        <dbReference type="SAM" id="SignalP"/>
    </source>
</evidence>
<evidence type="ECO:0000313" key="7">
    <source>
        <dbReference type="Proteomes" id="UP000095743"/>
    </source>
</evidence>
<comment type="similarity">
    <text evidence="2">Belongs to the bacterial solute-binding protein 7 family.</text>
</comment>